<dbReference type="Gene3D" id="3.60.15.10">
    <property type="entry name" value="Ribonuclease Z/Hydroxyacylglutathione hydrolase-like"/>
    <property type="match status" value="1"/>
</dbReference>
<dbReference type="SUPFAM" id="SSF56281">
    <property type="entry name" value="Metallo-hydrolase/oxidoreductase"/>
    <property type="match status" value="1"/>
</dbReference>
<sequence length="68" mass="7397">MAAPVHLTFFGGLGEIGRNCAALETQGRIVLLDCGQLFPDDMPGVDAVLPDFRWLLERADHLEACIVT</sequence>
<protein>
    <recommendedName>
        <fullName evidence="2">Metallo-beta-lactamase domain-containing protein</fullName>
    </recommendedName>
</protein>
<dbReference type="AlphaFoldDB" id="A0A383CBM2"/>
<dbReference type="PANTHER" id="PTHR43694">
    <property type="entry name" value="RIBONUCLEASE J"/>
    <property type="match status" value="1"/>
</dbReference>
<organism evidence="1">
    <name type="scientific">marine metagenome</name>
    <dbReference type="NCBI Taxonomy" id="408172"/>
    <lineage>
        <taxon>unclassified sequences</taxon>
        <taxon>metagenomes</taxon>
        <taxon>ecological metagenomes</taxon>
    </lineage>
</organism>
<gene>
    <name evidence="1" type="ORF">METZ01_LOCUS481852</name>
</gene>
<dbReference type="InterPro" id="IPR036866">
    <property type="entry name" value="RibonucZ/Hydroxyglut_hydro"/>
</dbReference>
<evidence type="ECO:0008006" key="2">
    <source>
        <dbReference type="Google" id="ProtNLM"/>
    </source>
</evidence>
<proteinExistence type="predicted"/>
<dbReference type="PANTHER" id="PTHR43694:SF1">
    <property type="entry name" value="RIBONUCLEASE J"/>
    <property type="match status" value="1"/>
</dbReference>
<name>A0A383CBM2_9ZZZZ</name>
<dbReference type="EMBL" id="UINC01207063">
    <property type="protein sequence ID" value="SVE28998.1"/>
    <property type="molecule type" value="Genomic_DNA"/>
</dbReference>
<feature type="non-terminal residue" evidence="1">
    <location>
        <position position="68"/>
    </location>
</feature>
<reference evidence="1" key="1">
    <citation type="submission" date="2018-05" db="EMBL/GenBank/DDBJ databases">
        <authorList>
            <person name="Lanie J.A."/>
            <person name="Ng W.-L."/>
            <person name="Kazmierczak K.M."/>
            <person name="Andrzejewski T.M."/>
            <person name="Davidsen T.M."/>
            <person name="Wayne K.J."/>
            <person name="Tettelin H."/>
            <person name="Glass J.I."/>
            <person name="Rusch D."/>
            <person name="Podicherti R."/>
            <person name="Tsui H.-C.T."/>
            <person name="Winkler M.E."/>
        </authorList>
    </citation>
    <scope>NUCLEOTIDE SEQUENCE</scope>
</reference>
<evidence type="ECO:0000313" key="1">
    <source>
        <dbReference type="EMBL" id="SVE28998.1"/>
    </source>
</evidence>
<accession>A0A383CBM2</accession>